<dbReference type="PROSITE" id="PS50110">
    <property type="entry name" value="RESPONSE_REGULATORY"/>
    <property type="match status" value="1"/>
</dbReference>
<dbReference type="EMBL" id="FOAB01000001">
    <property type="protein sequence ID" value="SEK47630.1"/>
    <property type="molecule type" value="Genomic_DNA"/>
</dbReference>
<evidence type="ECO:0000259" key="3">
    <source>
        <dbReference type="PROSITE" id="PS50930"/>
    </source>
</evidence>
<accession>A0A1H7HF97</accession>
<dbReference type="SMART" id="SM00448">
    <property type="entry name" value="REC"/>
    <property type="match status" value="1"/>
</dbReference>
<proteinExistence type="predicted"/>
<evidence type="ECO:0000256" key="1">
    <source>
        <dbReference type="PROSITE-ProRule" id="PRU00169"/>
    </source>
</evidence>
<dbReference type="GO" id="GO:0003677">
    <property type="term" value="F:DNA binding"/>
    <property type="evidence" value="ECO:0007669"/>
    <property type="project" value="InterPro"/>
</dbReference>
<dbReference type="Proteomes" id="UP000198521">
    <property type="component" value="Unassembled WGS sequence"/>
</dbReference>
<dbReference type="Pfam" id="PF00072">
    <property type="entry name" value="Response_reg"/>
    <property type="match status" value="1"/>
</dbReference>
<dbReference type="PANTHER" id="PTHR37299:SF1">
    <property type="entry name" value="STAGE 0 SPORULATION PROTEIN A HOMOLOG"/>
    <property type="match status" value="1"/>
</dbReference>
<feature type="modified residue" description="4-aspartylphosphate" evidence="1">
    <location>
        <position position="56"/>
    </location>
</feature>
<dbReference type="InterPro" id="IPR001789">
    <property type="entry name" value="Sig_transdc_resp-reg_receiver"/>
</dbReference>
<dbReference type="AlphaFoldDB" id="A0A1H7HF97"/>
<dbReference type="PROSITE" id="PS50930">
    <property type="entry name" value="HTH_LYTTR"/>
    <property type="match status" value="1"/>
</dbReference>
<feature type="domain" description="HTH LytTR-type" evidence="3">
    <location>
        <begin position="134"/>
        <end position="232"/>
    </location>
</feature>
<dbReference type="InterPro" id="IPR007492">
    <property type="entry name" value="LytTR_DNA-bd_dom"/>
</dbReference>
<dbReference type="Gene3D" id="3.40.50.2300">
    <property type="match status" value="1"/>
</dbReference>
<dbReference type="GO" id="GO:0000156">
    <property type="term" value="F:phosphorelay response regulator activity"/>
    <property type="evidence" value="ECO:0007669"/>
    <property type="project" value="InterPro"/>
</dbReference>
<protein>
    <submittedName>
        <fullName evidence="4">Two component transcriptional regulator, LytTR family</fullName>
    </submittedName>
</protein>
<dbReference type="OrthoDB" id="2168082at2"/>
<feature type="domain" description="Response regulatory" evidence="2">
    <location>
        <begin position="5"/>
        <end position="116"/>
    </location>
</feature>
<gene>
    <name evidence="4" type="ORF">SAMN04487910_0613</name>
</gene>
<name>A0A1H7HF97_AQUAM</name>
<keyword evidence="5" id="KW-1185">Reference proteome</keyword>
<organism evidence="4 5">
    <name type="scientific">Aquimarina amphilecti</name>
    <dbReference type="NCBI Taxonomy" id="1038014"/>
    <lineage>
        <taxon>Bacteria</taxon>
        <taxon>Pseudomonadati</taxon>
        <taxon>Bacteroidota</taxon>
        <taxon>Flavobacteriia</taxon>
        <taxon>Flavobacteriales</taxon>
        <taxon>Flavobacteriaceae</taxon>
        <taxon>Aquimarina</taxon>
    </lineage>
</organism>
<reference evidence="4 5" key="1">
    <citation type="submission" date="2016-10" db="EMBL/GenBank/DDBJ databases">
        <authorList>
            <person name="de Groot N.N."/>
        </authorList>
    </citation>
    <scope>NUCLEOTIDE SEQUENCE [LARGE SCALE GENOMIC DNA]</scope>
    <source>
        <strain evidence="4 5">DSM 25232</strain>
    </source>
</reference>
<evidence type="ECO:0000259" key="2">
    <source>
        <dbReference type="PROSITE" id="PS50110"/>
    </source>
</evidence>
<dbReference type="PANTHER" id="PTHR37299">
    <property type="entry name" value="TRANSCRIPTIONAL REGULATOR-RELATED"/>
    <property type="match status" value="1"/>
</dbReference>
<dbReference type="InterPro" id="IPR046947">
    <property type="entry name" value="LytR-like"/>
</dbReference>
<evidence type="ECO:0000313" key="4">
    <source>
        <dbReference type="EMBL" id="SEK47630.1"/>
    </source>
</evidence>
<dbReference type="RefSeq" id="WP_091405380.1">
    <property type="nucleotide sequence ID" value="NZ_FOAB01000001.1"/>
</dbReference>
<dbReference type="STRING" id="1038014.SAMN04487910_0613"/>
<dbReference type="SMART" id="SM00850">
    <property type="entry name" value="LytTR"/>
    <property type="match status" value="1"/>
</dbReference>
<dbReference type="Gene3D" id="2.40.50.1020">
    <property type="entry name" value="LytTr DNA-binding domain"/>
    <property type="match status" value="1"/>
</dbReference>
<dbReference type="SUPFAM" id="SSF52172">
    <property type="entry name" value="CheY-like"/>
    <property type="match status" value="1"/>
</dbReference>
<dbReference type="Pfam" id="PF04397">
    <property type="entry name" value="LytTR"/>
    <property type="match status" value="1"/>
</dbReference>
<dbReference type="InterPro" id="IPR011006">
    <property type="entry name" value="CheY-like_superfamily"/>
</dbReference>
<sequence length="235" mass="27286">MKKQTTIIIDDEPLAIDVLVNYINRFPEFEILKTFTSSIAAFKYLNDNPVDLVFTDIAMPQISGIELVKLAKTKTQFVMVTSYTDYAIESFELNVIDYLLKPVSFERFITTIERFKQNILIPDSKKDLTLNPSFYIKEGDEFIKVLVDDIDYIEGMRDYAKIVCGKNYYLALKTLKSIEEKLNSFNFIRVHKSYIIPLKKVSQYNNGCVLINSFEIPVGSSYRNNLKKYLEDNKL</sequence>
<keyword evidence="1" id="KW-0597">Phosphoprotein</keyword>
<evidence type="ECO:0000313" key="5">
    <source>
        <dbReference type="Proteomes" id="UP000198521"/>
    </source>
</evidence>